<evidence type="ECO:0000313" key="3">
    <source>
        <dbReference type="Proteomes" id="UP000324222"/>
    </source>
</evidence>
<protein>
    <recommendedName>
        <fullName evidence="4">Wsv440-like protein</fullName>
    </recommendedName>
</protein>
<evidence type="ECO:0000313" key="2">
    <source>
        <dbReference type="EMBL" id="MPC67884.1"/>
    </source>
</evidence>
<name>A0A5B7HH09_PORTR</name>
<proteinExistence type="predicted"/>
<reference evidence="2 3" key="1">
    <citation type="submission" date="2019-05" db="EMBL/GenBank/DDBJ databases">
        <title>Another draft genome of Portunus trituberculatus and its Hox gene families provides insights of decapod evolution.</title>
        <authorList>
            <person name="Jeong J.-H."/>
            <person name="Song I."/>
            <person name="Kim S."/>
            <person name="Choi T."/>
            <person name="Kim D."/>
            <person name="Ryu S."/>
            <person name="Kim W."/>
        </authorList>
    </citation>
    <scope>NUCLEOTIDE SEQUENCE [LARGE SCALE GENOMIC DNA]</scope>
    <source>
        <tissue evidence="2">Muscle</tissue>
    </source>
</reference>
<dbReference type="Proteomes" id="UP000324222">
    <property type="component" value="Unassembled WGS sequence"/>
</dbReference>
<feature type="region of interest" description="Disordered" evidence="1">
    <location>
        <begin position="328"/>
        <end position="348"/>
    </location>
</feature>
<evidence type="ECO:0008006" key="4">
    <source>
        <dbReference type="Google" id="ProtNLM"/>
    </source>
</evidence>
<keyword evidence="3" id="KW-1185">Reference proteome</keyword>
<dbReference type="AlphaFoldDB" id="A0A5B7HH09"/>
<evidence type="ECO:0000256" key="1">
    <source>
        <dbReference type="SAM" id="MobiDB-lite"/>
    </source>
</evidence>
<sequence>MAIDARTAEKLVRWYTGYACPCPLSNRVSRVLGSLGGGIDAAYVRSRPNLEEQQQQQTTANDKRIPSRITTLIEGVLLERAMMKPDLAASAFDVRERLVYCACNNIKGNFDVSSMAVWGASDPRDVGGSGGIINVTCPSCTMERLSSPALATSRHHLPISLISFFGSLAEKEVFPERAELKKLYSVLLAGSATGGGGVYNDSCQQSSFNGSWTCLLVYSDTGGKKNTKLEAEVLVSNKIKHSSRLQPKCVCSDLLYAVLSNSGASEFAYQAANISVIEGGEFLYFTYVLFEEGGPFDNKTDLKALLKNEPTSETTCLQAAVASSTSKANADSSFSSSDEEITAPSPVRFKQPAPVTAWHTNTNMNTNNEVDMQMLLFTVLNSKGSGGGGKRGKRGGGLSQPPAKKRKKDVAATNDPAAVLDTEEDNTATTSATKKDFILPCPQIEEHTMFSQQRINALNNTDASVFKHPVTMNGTVFTLPVRQHRRKYVIPVDNVLFSPPVISRTGLNKFRVLSGLSSFFDRTEIVCTGTSDSVAMGNNTAHSAILRLLSYIRENSLKRSVELASTKGVHFVVKTPTTIIDVPISVKEIRERQLCTASTLGMLAGLAN</sequence>
<organism evidence="2 3">
    <name type="scientific">Portunus trituberculatus</name>
    <name type="common">Swimming crab</name>
    <name type="synonym">Neptunus trituberculatus</name>
    <dbReference type="NCBI Taxonomy" id="210409"/>
    <lineage>
        <taxon>Eukaryota</taxon>
        <taxon>Metazoa</taxon>
        <taxon>Ecdysozoa</taxon>
        <taxon>Arthropoda</taxon>
        <taxon>Crustacea</taxon>
        <taxon>Multicrustacea</taxon>
        <taxon>Malacostraca</taxon>
        <taxon>Eumalacostraca</taxon>
        <taxon>Eucarida</taxon>
        <taxon>Decapoda</taxon>
        <taxon>Pleocyemata</taxon>
        <taxon>Brachyura</taxon>
        <taxon>Eubrachyura</taxon>
        <taxon>Portunoidea</taxon>
        <taxon>Portunidae</taxon>
        <taxon>Portuninae</taxon>
        <taxon>Portunus</taxon>
    </lineage>
</organism>
<dbReference type="EMBL" id="VSRR010026915">
    <property type="protein sequence ID" value="MPC67884.1"/>
    <property type="molecule type" value="Genomic_DNA"/>
</dbReference>
<accession>A0A5B7HH09</accession>
<gene>
    <name evidence="2" type="ORF">E2C01_062070</name>
</gene>
<feature type="region of interest" description="Disordered" evidence="1">
    <location>
        <begin position="383"/>
        <end position="431"/>
    </location>
</feature>
<comment type="caution">
    <text evidence="2">The sequence shown here is derived from an EMBL/GenBank/DDBJ whole genome shotgun (WGS) entry which is preliminary data.</text>
</comment>